<dbReference type="Pfam" id="PF03050">
    <property type="entry name" value="DDE_Tnp_IS66"/>
    <property type="match status" value="1"/>
</dbReference>
<name>A0A6J5EX59_9BURK</name>
<keyword evidence="3" id="KW-1185">Reference proteome</keyword>
<accession>A0A6J5EX59</accession>
<evidence type="ECO:0000313" key="2">
    <source>
        <dbReference type="EMBL" id="CAB3769991.1"/>
    </source>
</evidence>
<dbReference type="Proteomes" id="UP000494329">
    <property type="component" value="Unassembled WGS sequence"/>
</dbReference>
<dbReference type="PANTHER" id="PTHR33678:SF1">
    <property type="entry name" value="BLL1576 PROTEIN"/>
    <property type="match status" value="1"/>
</dbReference>
<reference evidence="2 3" key="1">
    <citation type="submission" date="2020-04" db="EMBL/GenBank/DDBJ databases">
        <authorList>
            <person name="De Canck E."/>
        </authorList>
    </citation>
    <scope>NUCLEOTIDE SEQUENCE [LARGE SCALE GENOMIC DNA]</scope>
    <source>
        <strain evidence="2 3">LMG 29739</strain>
    </source>
</reference>
<dbReference type="PANTHER" id="PTHR33678">
    <property type="entry name" value="BLL1576 PROTEIN"/>
    <property type="match status" value="1"/>
</dbReference>
<dbReference type="EMBL" id="CADIKF010000067">
    <property type="protein sequence ID" value="CAB3769991.1"/>
    <property type="molecule type" value="Genomic_DNA"/>
</dbReference>
<protein>
    <recommendedName>
        <fullName evidence="1">Transposase IS66 central domain-containing protein</fullName>
    </recommendedName>
</protein>
<proteinExistence type="predicted"/>
<feature type="domain" description="Transposase IS66 central" evidence="1">
    <location>
        <begin position="2"/>
        <end position="69"/>
    </location>
</feature>
<evidence type="ECO:0000259" key="1">
    <source>
        <dbReference type="Pfam" id="PF03050"/>
    </source>
</evidence>
<sequence length="75" mass="8621">MRVRREHARSLLDQLHAWLTATLETLSKKSDTIGAIRYALKRWKALMRYCDPSALEIDSLLIEGALRGKPVKMVQ</sequence>
<dbReference type="InterPro" id="IPR052344">
    <property type="entry name" value="Transposase-related"/>
</dbReference>
<gene>
    <name evidence="2" type="ORF">LMG29739_05674</name>
</gene>
<evidence type="ECO:0000313" key="3">
    <source>
        <dbReference type="Proteomes" id="UP000494329"/>
    </source>
</evidence>
<dbReference type="AlphaFoldDB" id="A0A6J5EX59"/>
<organism evidence="2 3">
    <name type="scientific">Paraburkholderia solisilvae</name>
    <dbReference type="NCBI Taxonomy" id="624376"/>
    <lineage>
        <taxon>Bacteria</taxon>
        <taxon>Pseudomonadati</taxon>
        <taxon>Pseudomonadota</taxon>
        <taxon>Betaproteobacteria</taxon>
        <taxon>Burkholderiales</taxon>
        <taxon>Burkholderiaceae</taxon>
        <taxon>Paraburkholderia</taxon>
    </lineage>
</organism>
<dbReference type="InterPro" id="IPR004291">
    <property type="entry name" value="Transposase_IS66_central"/>
</dbReference>